<protein>
    <submittedName>
        <fullName evidence="1">Uncharacterized protein</fullName>
    </submittedName>
</protein>
<organism evidence="1 2">
    <name type="scientific">Linum tenue</name>
    <dbReference type="NCBI Taxonomy" id="586396"/>
    <lineage>
        <taxon>Eukaryota</taxon>
        <taxon>Viridiplantae</taxon>
        <taxon>Streptophyta</taxon>
        <taxon>Embryophyta</taxon>
        <taxon>Tracheophyta</taxon>
        <taxon>Spermatophyta</taxon>
        <taxon>Magnoliopsida</taxon>
        <taxon>eudicotyledons</taxon>
        <taxon>Gunneridae</taxon>
        <taxon>Pentapetalae</taxon>
        <taxon>rosids</taxon>
        <taxon>fabids</taxon>
        <taxon>Malpighiales</taxon>
        <taxon>Linaceae</taxon>
        <taxon>Linum</taxon>
    </lineage>
</organism>
<sequence>MRKGLRILLGNNIIRTCKMTVIYVVIYSIDSDQTIQNSLASIEFHHQLASTVADH</sequence>
<name>A0AAV0HBZ4_9ROSI</name>
<gene>
    <name evidence="1" type="ORF">LITE_LOCUS3373</name>
</gene>
<feature type="non-terminal residue" evidence="1">
    <location>
        <position position="55"/>
    </location>
</feature>
<keyword evidence="2" id="KW-1185">Reference proteome</keyword>
<dbReference type="Proteomes" id="UP001154282">
    <property type="component" value="Unassembled WGS sequence"/>
</dbReference>
<accession>A0AAV0HBZ4</accession>
<dbReference type="EMBL" id="CAMGYJ010000002">
    <property type="protein sequence ID" value="CAI0381969.1"/>
    <property type="molecule type" value="Genomic_DNA"/>
</dbReference>
<comment type="caution">
    <text evidence="1">The sequence shown here is derived from an EMBL/GenBank/DDBJ whole genome shotgun (WGS) entry which is preliminary data.</text>
</comment>
<evidence type="ECO:0000313" key="1">
    <source>
        <dbReference type="EMBL" id="CAI0381969.1"/>
    </source>
</evidence>
<dbReference type="AlphaFoldDB" id="A0AAV0HBZ4"/>
<proteinExistence type="predicted"/>
<reference evidence="1" key="1">
    <citation type="submission" date="2022-08" db="EMBL/GenBank/DDBJ databases">
        <authorList>
            <person name="Gutierrez-Valencia J."/>
        </authorList>
    </citation>
    <scope>NUCLEOTIDE SEQUENCE</scope>
</reference>
<evidence type="ECO:0000313" key="2">
    <source>
        <dbReference type="Proteomes" id="UP001154282"/>
    </source>
</evidence>